<evidence type="ECO:0000256" key="8">
    <source>
        <dbReference type="ARBA" id="ARBA00023136"/>
    </source>
</evidence>
<evidence type="ECO:0000256" key="7">
    <source>
        <dbReference type="ARBA" id="ARBA00022967"/>
    </source>
</evidence>
<dbReference type="Gene3D" id="3.40.50.300">
    <property type="entry name" value="P-loop containing nucleotide triphosphate hydrolases"/>
    <property type="match status" value="1"/>
</dbReference>
<evidence type="ECO:0000313" key="11">
    <source>
        <dbReference type="Proteomes" id="UP000316882"/>
    </source>
</evidence>
<dbReference type="PROSITE" id="PS50893">
    <property type="entry name" value="ABC_TRANSPORTER_2"/>
    <property type="match status" value="1"/>
</dbReference>
<dbReference type="GO" id="GO:0043190">
    <property type="term" value="C:ATP-binding cassette (ABC) transporter complex"/>
    <property type="evidence" value="ECO:0007669"/>
    <property type="project" value="TreeGrafter"/>
</dbReference>
<dbReference type="CDD" id="cd03225">
    <property type="entry name" value="ABC_cobalt_CbiO_domain1"/>
    <property type="match status" value="1"/>
</dbReference>
<dbReference type="InterPro" id="IPR017871">
    <property type="entry name" value="ABC_transporter-like_CS"/>
</dbReference>
<evidence type="ECO:0000259" key="9">
    <source>
        <dbReference type="PROSITE" id="PS50893"/>
    </source>
</evidence>
<organism evidence="10 11">
    <name type="scientific">Brevibacillus parabrevis</name>
    <dbReference type="NCBI Taxonomy" id="54914"/>
    <lineage>
        <taxon>Bacteria</taxon>
        <taxon>Bacillati</taxon>
        <taxon>Bacillota</taxon>
        <taxon>Bacilli</taxon>
        <taxon>Bacillales</taxon>
        <taxon>Paenibacillaceae</taxon>
        <taxon>Brevibacillus</taxon>
    </lineage>
</organism>
<comment type="similarity">
    <text evidence="2">Belongs to the ABC transporter superfamily.</text>
</comment>
<comment type="subcellular location">
    <subcellularLocation>
        <location evidence="1">Cell membrane</location>
        <topology evidence="1">Peripheral membrane protein</topology>
    </subcellularLocation>
</comment>
<dbReference type="GO" id="GO:0005524">
    <property type="term" value="F:ATP binding"/>
    <property type="evidence" value="ECO:0007669"/>
    <property type="project" value="UniProtKB-KW"/>
</dbReference>
<dbReference type="STRING" id="54914.AV540_05780"/>
<keyword evidence="3" id="KW-0813">Transport</keyword>
<dbReference type="Pfam" id="PF00005">
    <property type="entry name" value="ABC_tran"/>
    <property type="match status" value="1"/>
</dbReference>
<dbReference type="AlphaFoldDB" id="A0A4Y3PLL5"/>
<dbReference type="InterPro" id="IPR003593">
    <property type="entry name" value="AAA+_ATPase"/>
</dbReference>
<dbReference type="Proteomes" id="UP000316882">
    <property type="component" value="Unassembled WGS sequence"/>
</dbReference>
<dbReference type="GO" id="GO:0015087">
    <property type="term" value="F:cobalt ion transmembrane transporter activity"/>
    <property type="evidence" value="ECO:0007669"/>
    <property type="project" value="UniProtKB-ARBA"/>
</dbReference>
<evidence type="ECO:0000256" key="5">
    <source>
        <dbReference type="ARBA" id="ARBA00022741"/>
    </source>
</evidence>
<dbReference type="InterPro" id="IPR015856">
    <property type="entry name" value="ABC_transpr_CbiO/EcfA_su"/>
</dbReference>
<dbReference type="RefSeq" id="WP_122963470.1">
    <property type="nucleotide sequence ID" value="NZ_BJMH01000009.1"/>
</dbReference>
<dbReference type="SMART" id="SM00382">
    <property type="entry name" value="AAA"/>
    <property type="match status" value="1"/>
</dbReference>
<dbReference type="NCBIfam" id="TIGR04520">
    <property type="entry name" value="ECF_ATPase_1"/>
    <property type="match status" value="1"/>
</dbReference>
<evidence type="ECO:0000313" key="10">
    <source>
        <dbReference type="EMBL" id="GEB32846.1"/>
    </source>
</evidence>
<accession>A0A4Y3PLL5</accession>
<protein>
    <submittedName>
        <fullName evidence="10">Energy-coupling factor transporter ATP-binding protein EcfA1</fullName>
    </submittedName>
</protein>
<dbReference type="SUPFAM" id="SSF52540">
    <property type="entry name" value="P-loop containing nucleoside triphosphate hydrolases"/>
    <property type="match status" value="1"/>
</dbReference>
<dbReference type="PROSITE" id="PS00211">
    <property type="entry name" value="ABC_TRANSPORTER_1"/>
    <property type="match status" value="1"/>
</dbReference>
<keyword evidence="8" id="KW-0472">Membrane</keyword>
<dbReference type="EMBL" id="BJMH01000009">
    <property type="protein sequence ID" value="GEB32846.1"/>
    <property type="molecule type" value="Genomic_DNA"/>
</dbReference>
<proteinExistence type="inferred from homology"/>
<reference evidence="10 11" key="1">
    <citation type="submission" date="2019-06" db="EMBL/GenBank/DDBJ databases">
        <title>Whole genome shotgun sequence of Brevibacillus parabrevis NBRC 12334.</title>
        <authorList>
            <person name="Hosoyama A."/>
            <person name="Uohara A."/>
            <person name="Ohji S."/>
            <person name="Ichikawa N."/>
        </authorList>
    </citation>
    <scope>NUCLEOTIDE SEQUENCE [LARGE SCALE GENOMIC DNA]</scope>
    <source>
        <strain evidence="10 11">NBRC 12334</strain>
    </source>
</reference>
<evidence type="ECO:0000256" key="4">
    <source>
        <dbReference type="ARBA" id="ARBA00022475"/>
    </source>
</evidence>
<dbReference type="InterPro" id="IPR030947">
    <property type="entry name" value="EcfA_1"/>
</dbReference>
<name>A0A4Y3PLL5_BREPA</name>
<feature type="domain" description="ABC transporter" evidence="9">
    <location>
        <begin position="7"/>
        <end position="244"/>
    </location>
</feature>
<keyword evidence="6 10" id="KW-0067">ATP-binding</keyword>
<sequence>MSMEPIIRVENVSFTYQVSQDQQIPVLQNISLEVYPGEYLAIIGHNGSGKSTLSKHLNGILTPKEGDVLVNGINTKEKARIHEVRSRVGMVFQHPDNQIVATIVEDDVAFGLENIGVGLEEMKERVDFALEAVGMSAFRHRPPHHLSGGQKQRIAIAGILAMKPQCLVLDEATSMLDSYGRQDILAVVRKLHGEGMTIVTVTHHMSEVAEADRVVVMEGGQIVLEGTPREVFAHQDRLRELHLDVPDASRIAALVHAELPAFAPDLIHNAEVVAEVGRLYVRQAEASGS</sequence>
<dbReference type="GO" id="GO:0016887">
    <property type="term" value="F:ATP hydrolysis activity"/>
    <property type="evidence" value="ECO:0007669"/>
    <property type="project" value="InterPro"/>
</dbReference>
<dbReference type="PANTHER" id="PTHR43553">
    <property type="entry name" value="HEAVY METAL TRANSPORTER"/>
    <property type="match status" value="1"/>
</dbReference>
<dbReference type="NCBIfam" id="NF010167">
    <property type="entry name" value="PRK13648.1"/>
    <property type="match status" value="1"/>
</dbReference>
<evidence type="ECO:0000256" key="3">
    <source>
        <dbReference type="ARBA" id="ARBA00022448"/>
    </source>
</evidence>
<evidence type="ECO:0000256" key="1">
    <source>
        <dbReference type="ARBA" id="ARBA00004202"/>
    </source>
</evidence>
<keyword evidence="11" id="KW-1185">Reference proteome</keyword>
<comment type="caution">
    <text evidence="10">The sequence shown here is derived from an EMBL/GenBank/DDBJ whole genome shotgun (WGS) entry which is preliminary data.</text>
</comment>
<evidence type="ECO:0000256" key="6">
    <source>
        <dbReference type="ARBA" id="ARBA00022840"/>
    </source>
</evidence>
<dbReference type="InterPro" id="IPR027417">
    <property type="entry name" value="P-loop_NTPase"/>
</dbReference>
<dbReference type="PANTHER" id="PTHR43553:SF24">
    <property type="entry name" value="ENERGY-COUPLING FACTOR TRANSPORTER ATP-BINDING PROTEIN ECFA1"/>
    <property type="match status" value="1"/>
</dbReference>
<keyword evidence="4" id="KW-1003">Cell membrane</keyword>
<keyword evidence="5" id="KW-0547">Nucleotide-binding</keyword>
<dbReference type="FunFam" id="3.40.50.300:FF:000224">
    <property type="entry name" value="Energy-coupling factor transporter ATP-binding protein EcfA"/>
    <property type="match status" value="1"/>
</dbReference>
<evidence type="ECO:0000256" key="2">
    <source>
        <dbReference type="ARBA" id="ARBA00005417"/>
    </source>
</evidence>
<gene>
    <name evidence="10" type="primary">ecfA1</name>
    <name evidence="10" type="ORF">BPA01_24260</name>
</gene>
<keyword evidence="7" id="KW-1278">Translocase</keyword>
<dbReference type="InterPro" id="IPR050095">
    <property type="entry name" value="ECF_ABC_transporter_ATP-bd"/>
</dbReference>
<dbReference type="InterPro" id="IPR003439">
    <property type="entry name" value="ABC_transporter-like_ATP-bd"/>
</dbReference>
<dbReference type="GO" id="GO:0042626">
    <property type="term" value="F:ATPase-coupled transmembrane transporter activity"/>
    <property type="evidence" value="ECO:0007669"/>
    <property type="project" value="TreeGrafter"/>
</dbReference>